<proteinExistence type="inferred from homology"/>
<feature type="binding site" evidence="7">
    <location>
        <begin position="92"/>
        <end position="95"/>
    </location>
    <ligand>
        <name>AMP</name>
        <dbReference type="ChEBI" id="CHEBI:456215"/>
    </ligand>
</feature>
<protein>
    <recommendedName>
        <fullName evidence="7">GTP:AMP phosphotransferase, mitochondrial</fullName>
        <ecNumber evidence="7">2.7.4.10</ecNumber>
    </recommendedName>
    <alternativeName>
        <fullName evidence="7">Adenylate kinase 3</fullName>
        <shortName evidence="7">AK 3</shortName>
    </alternativeName>
</protein>
<dbReference type="InterPro" id="IPR028586">
    <property type="entry name" value="AK3/Ak4_mitochondrial"/>
</dbReference>
<feature type="binding site" evidence="7">
    <location>
        <position position="38"/>
    </location>
    <ligand>
        <name>AMP</name>
        <dbReference type="ChEBI" id="CHEBI:456215"/>
    </ligand>
</feature>
<dbReference type="GO" id="GO:0006172">
    <property type="term" value="P:ADP biosynthetic process"/>
    <property type="evidence" value="ECO:0007669"/>
    <property type="project" value="UniProtKB-UniRule"/>
</dbReference>
<evidence type="ECO:0000256" key="1">
    <source>
        <dbReference type="ARBA" id="ARBA00004305"/>
    </source>
</evidence>
<sequence>MVEGYSPLRLLLIGSPGAGKGTQSGRIQNNFEVSTISSGDLLRRNIAQGTDIGKRAAKEMKNGAFVSDEVMVKLIDSELAKLGAEQGWLLDGFPRTMTQAQTLDHTLESLNQPLNLVIHLNVPEEVILQRIMDRWVHIPSGRVYNMTYNPPKHAGLDDVTGEPLERRPDDNPETFKIRLQKHHELTEPLLDYYKNRNILVSLSGNTSDEIYPQIRELLQTRFKPEDASEVAGQGLA</sequence>
<dbReference type="GO" id="GO:0005759">
    <property type="term" value="C:mitochondrial matrix"/>
    <property type="evidence" value="ECO:0007669"/>
    <property type="project" value="UniProtKB-SubCell"/>
</dbReference>
<dbReference type="EMBL" id="JAAAIL010000123">
    <property type="protein sequence ID" value="KAG0279462.1"/>
    <property type="molecule type" value="Genomic_DNA"/>
</dbReference>
<dbReference type="InterPro" id="IPR007862">
    <property type="entry name" value="Adenylate_kinase_lid-dom"/>
</dbReference>
<dbReference type="CDD" id="cd01428">
    <property type="entry name" value="ADK"/>
    <property type="match status" value="1"/>
</dbReference>
<keyword evidence="10" id="KW-1185">Reference proteome</keyword>
<feature type="binding site" evidence="7">
    <location>
        <position position="99"/>
    </location>
    <ligand>
        <name>AMP</name>
        <dbReference type="ChEBI" id="CHEBI:456215"/>
    </ligand>
</feature>
<dbReference type="InterPro" id="IPR000850">
    <property type="entry name" value="Adenylat/UMP-CMP_kin"/>
</dbReference>
<evidence type="ECO:0000313" key="10">
    <source>
        <dbReference type="Proteomes" id="UP001194580"/>
    </source>
</evidence>
<comment type="caution">
    <text evidence="7">Lacks conserved residue(s) required for the propagation of feature annotation.</text>
</comment>
<dbReference type="AlphaFoldDB" id="A0AAD4H8U3"/>
<dbReference type="GO" id="GO:0046899">
    <property type="term" value="F:nucleoside triphosphate adenylate kinase activity"/>
    <property type="evidence" value="ECO:0007669"/>
    <property type="project" value="UniProtKB-UniRule"/>
</dbReference>
<evidence type="ECO:0000256" key="7">
    <source>
        <dbReference type="HAMAP-Rule" id="MF_03169"/>
    </source>
</evidence>
<dbReference type="Pfam" id="PF05191">
    <property type="entry name" value="ADK_lid"/>
    <property type="match status" value="1"/>
</dbReference>
<reference evidence="9" key="1">
    <citation type="journal article" date="2020" name="Fungal Divers.">
        <title>Resolving the Mortierellaceae phylogeny through synthesis of multi-gene phylogenetics and phylogenomics.</title>
        <authorList>
            <person name="Vandepol N."/>
            <person name="Liber J."/>
            <person name="Desiro A."/>
            <person name="Na H."/>
            <person name="Kennedy M."/>
            <person name="Barry K."/>
            <person name="Grigoriev I.V."/>
            <person name="Miller A.N."/>
            <person name="O'Donnell K."/>
            <person name="Stajich J.E."/>
            <person name="Bonito G."/>
        </authorList>
    </citation>
    <scope>NUCLEOTIDE SEQUENCE</scope>
    <source>
        <strain evidence="9">NRRL 28262</strain>
    </source>
</reference>
<dbReference type="NCBIfam" id="TIGR01351">
    <property type="entry name" value="adk"/>
    <property type="match status" value="1"/>
</dbReference>
<dbReference type="HAMAP" id="MF_00235">
    <property type="entry name" value="Adenylate_kinase_Adk"/>
    <property type="match status" value="1"/>
</dbReference>
<dbReference type="GO" id="GO:0005524">
    <property type="term" value="F:ATP binding"/>
    <property type="evidence" value="ECO:0007669"/>
    <property type="project" value="InterPro"/>
</dbReference>
<comment type="domain">
    <text evidence="7">Consists of three domains, a large central CORE domain and two small peripheral domains, NMPbind and LID, which undergo movements during catalysis. The LID domain closes over the site of phosphoryl transfer upon GTP binding. Assembling and dissambling the active center during each catalytic cycle provides an effective means to prevent GTP hydrolysis.</text>
</comment>
<dbReference type="HAMAP" id="MF_03169">
    <property type="entry name" value="Adenylate_kinase_AK3"/>
    <property type="match status" value="1"/>
</dbReference>
<comment type="function">
    <text evidence="7">Involved in maintaining the homeostasis of cellular nucleotides by catalyzing the interconversion of nucleoside phosphates. Has GTP:AMP phosphotransferase and ITP:AMP phosphotransferase activities.</text>
</comment>
<evidence type="ECO:0000256" key="4">
    <source>
        <dbReference type="ARBA" id="ARBA00022777"/>
    </source>
</evidence>
<keyword evidence="2 7" id="KW-0808">Transferase</keyword>
<dbReference type="SUPFAM" id="SSF52540">
    <property type="entry name" value="P-loop containing nucleoside triphosphate hydrolases"/>
    <property type="match status" value="1"/>
</dbReference>
<dbReference type="GO" id="GO:0005525">
    <property type="term" value="F:GTP binding"/>
    <property type="evidence" value="ECO:0007669"/>
    <property type="project" value="UniProtKB-KW"/>
</dbReference>
<keyword evidence="6 7" id="KW-0342">GTP-binding</keyword>
<dbReference type="EC" id="2.7.4.10" evidence="7"/>
<dbReference type="NCBIfam" id="NF001381">
    <property type="entry name" value="PRK00279.1-3"/>
    <property type="match status" value="1"/>
</dbReference>
<comment type="catalytic activity">
    <reaction evidence="7">
        <text>a ribonucleoside 5'-triphosphate + AMP = a ribonucleoside 5'-diphosphate + ADP</text>
        <dbReference type="Rhea" id="RHEA:13749"/>
        <dbReference type="ChEBI" id="CHEBI:57930"/>
        <dbReference type="ChEBI" id="CHEBI:61557"/>
        <dbReference type="ChEBI" id="CHEBI:456215"/>
        <dbReference type="ChEBI" id="CHEBI:456216"/>
        <dbReference type="EC" id="2.7.4.10"/>
    </reaction>
</comment>
<dbReference type="PRINTS" id="PR00094">
    <property type="entry name" value="ADENYLTKNASE"/>
</dbReference>
<evidence type="ECO:0000256" key="6">
    <source>
        <dbReference type="ARBA" id="ARBA00023134"/>
    </source>
</evidence>
<dbReference type="Gene3D" id="3.40.50.300">
    <property type="entry name" value="P-loop containing nucleotide triphosphate hydrolases"/>
    <property type="match status" value="1"/>
</dbReference>
<organism evidence="9 10">
    <name type="scientific">Linnemannia exigua</name>
    <dbReference type="NCBI Taxonomy" id="604196"/>
    <lineage>
        <taxon>Eukaryota</taxon>
        <taxon>Fungi</taxon>
        <taxon>Fungi incertae sedis</taxon>
        <taxon>Mucoromycota</taxon>
        <taxon>Mortierellomycotina</taxon>
        <taxon>Mortierellomycetes</taxon>
        <taxon>Mortierellales</taxon>
        <taxon>Mortierellaceae</taxon>
        <taxon>Linnemannia</taxon>
    </lineage>
</organism>
<dbReference type="PANTHER" id="PTHR23359">
    <property type="entry name" value="NUCLEOTIDE KINASE"/>
    <property type="match status" value="1"/>
</dbReference>
<accession>A0AAD4H8U3</accession>
<evidence type="ECO:0000256" key="3">
    <source>
        <dbReference type="ARBA" id="ARBA00022741"/>
    </source>
</evidence>
<feature type="region of interest" description="LID" evidence="7">
    <location>
        <begin position="133"/>
        <end position="170"/>
    </location>
</feature>
<feature type="binding site" evidence="7">
    <location>
        <position position="178"/>
    </location>
    <ligand>
        <name>AMP</name>
        <dbReference type="ChEBI" id="CHEBI:456215"/>
    </ligand>
</feature>
<gene>
    <name evidence="7" type="primary">ADK2</name>
    <name evidence="9" type="ORF">BGZ95_001165</name>
</gene>
<dbReference type="InterPro" id="IPR006259">
    <property type="entry name" value="Adenyl_kin_sub"/>
</dbReference>
<dbReference type="GO" id="GO:0004017">
    <property type="term" value="F:AMP kinase activity"/>
    <property type="evidence" value="ECO:0007669"/>
    <property type="project" value="InterPro"/>
</dbReference>
<feature type="binding site" evidence="7">
    <location>
        <position position="43"/>
    </location>
    <ligand>
        <name>AMP</name>
        <dbReference type="ChEBI" id="CHEBI:456215"/>
    </ligand>
</feature>
<keyword evidence="5 7" id="KW-0496">Mitochondrion</keyword>
<keyword evidence="4 7" id="KW-0418">Kinase</keyword>
<dbReference type="PROSITE" id="PS00113">
    <property type="entry name" value="ADENYLATE_KINASE"/>
    <property type="match status" value="1"/>
</dbReference>
<comment type="subunit">
    <text evidence="7">Monomer.</text>
</comment>
<dbReference type="FunFam" id="3.40.50.300:FF:000106">
    <property type="entry name" value="Adenylate kinase mitochondrial"/>
    <property type="match status" value="1"/>
</dbReference>
<comment type="caution">
    <text evidence="9">The sequence shown here is derived from an EMBL/GenBank/DDBJ whole genome shotgun (WGS) entry which is preliminary data.</text>
</comment>
<evidence type="ECO:0000256" key="2">
    <source>
        <dbReference type="ARBA" id="ARBA00022679"/>
    </source>
</evidence>
<evidence type="ECO:0000313" key="9">
    <source>
        <dbReference type="EMBL" id="KAG0279462.1"/>
    </source>
</evidence>
<evidence type="ECO:0000256" key="5">
    <source>
        <dbReference type="ARBA" id="ARBA00023128"/>
    </source>
</evidence>
<feature type="region of interest" description="NMPbind" evidence="7">
    <location>
        <begin position="37"/>
        <end position="66"/>
    </location>
</feature>
<evidence type="ECO:0000259" key="8">
    <source>
        <dbReference type="Pfam" id="PF05191"/>
    </source>
</evidence>
<dbReference type="InterPro" id="IPR033690">
    <property type="entry name" value="Adenylat_kinase_CS"/>
</dbReference>
<dbReference type="Proteomes" id="UP001194580">
    <property type="component" value="Unassembled WGS sequence"/>
</dbReference>
<feature type="binding site" evidence="7">
    <location>
        <position position="134"/>
    </location>
    <ligand>
        <name>GTP</name>
        <dbReference type="ChEBI" id="CHEBI:37565"/>
    </ligand>
</feature>
<name>A0AAD4H8U3_9FUNG</name>
<dbReference type="GO" id="GO:0046041">
    <property type="term" value="P:ITP metabolic process"/>
    <property type="evidence" value="ECO:0007669"/>
    <property type="project" value="UniProtKB-UniRule"/>
</dbReference>
<feature type="domain" description="Adenylate kinase active site lid" evidence="8">
    <location>
        <begin position="134"/>
        <end position="169"/>
    </location>
</feature>
<feature type="binding site" evidence="7">
    <location>
        <position position="207"/>
    </location>
    <ligand>
        <name>GTP</name>
        <dbReference type="ChEBI" id="CHEBI:37565"/>
    </ligand>
</feature>
<feature type="binding site" evidence="7">
    <location>
        <begin position="17"/>
        <end position="22"/>
    </location>
    <ligand>
        <name>GTP</name>
        <dbReference type="ChEBI" id="CHEBI:37565"/>
    </ligand>
</feature>
<dbReference type="Pfam" id="PF00406">
    <property type="entry name" value="ADK"/>
    <property type="match status" value="1"/>
</dbReference>
<feature type="binding site" evidence="7">
    <location>
        <position position="167"/>
    </location>
    <ligand>
        <name>AMP</name>
        <dbReference type="ChEBI" id="CHEBI:456215"/>
    </ligand>
</feature>
<keyword evidence="3 7" id="KW-0547">Nucleotide-binding</keyword>
<dbReference type="InterPro" id="IPR027417">
    <property type="entry name" value="P-loop_NTPase"/>
</dbReference>
<comment type="similarity">
    <text evidence="7">Belongs to the adenylate kinase family. AK3 subfamily.</text>
</comment>
<dbReference type="GO" id="GO:0046033">
    <property type="term" value="P:AMP metabolic process"/>
    <property type="evidence" value="ECO:0007669"/>
    <property type="project" value="UniProtKB-UniRule"/>
</dbReference>
<dbReference type="GO" id="GO:0046039">
    <property type="term" value="P:GTP metabolic process"/>
    <property type="evidence" value="ECO:0007669"/>
    <property type="project" value="UniProtKB-UniRule"/>
</dbReference>
<feature type="binding site" evidence="7">
    <location>
        <begin position="143"/>
        <end position="144"/>
    </location>
    <ligand>
        <name>GTP</name>
        <dbReference type="ChEBI" id="CHEBI:37565"/>
    </ligand>
</feature>
<comment type="subcellular location">
    <subcellularLocation>
        <location evidence="1 7">Mitochondrion matrix</location>
    </subcellularLocation>
</comment>